<comment type="caution">
    <text evidence="2">The sequence shown here is derived from an EMBL/GenBank/DDBJ whole genome shotgun (WGS) entry which is preliminary data.</text>
</comment>
<protein>
    <recommendedName>
        <fullName evidence="4">Helix-turn-helix domain-containing protein</fullName>
    </recommendedName>
</protein>
<accession>A0A939FKK4</accession>
<sequence>MLRHVSAPAHSSTQVPNEIIRHPRLSAEAVRLLLWQLALPPGVDVPLSETAKRAGIKKTAFTRAKGELIAEGYVHEWKRQGVAGRWATRQLISNTPLTAEEAAAAIDRPPTAPEPAVGEPTPRTVGRPQENTEGNTSPPPHHPLAERGAQALALVTRGERRLRLSSRDVRTLAPLVAEWLQRGASLRELRDELTSGLPDQVRSARGLLRNRLLRKMPDPAPEPTPPPSPLRACAGGCGRMIRPAAGESQCRDCRYELATAVPHDDASGAVAATRRGVAAIREALSPLSPCAPGL</sequence>
<keyword evidence="3" id="KW-1185">Reference proteome</keyword>
<name>A0A939FKK4_9ACTN</name>
<dbReference type="Proteomes" id="UP000664781">
    <property type="component" value="Unassembled WGS sequence"/>
</dbReference>
<organism evidence="2 3">
    <name type="scientific">Streptomyces triculaminicus</name>
    <dbReference type="NCBI Taxonomy" id="2816232"/>
    <lineage>
        <taxon>Bacteria</taxon>
        <taxon>Bacillati</taxon>
        <taxon>Actinomycetota</taxon>
        <taxon>Actinomycetes</taxon>
        <taxon>Kitasatosporales</taxon>
        <taxon>Streptomycetaceae</taxon>
        <taxon>Streptomyces</taxon>
    </lineage>
</organism>
<evidence type="ECO:0008006" key="4">
    <source>
        <dbReference type="Google" id="ProtNLM"/>
    </source>
</evidence>
<dbReference type="EMBL" id="JAFMOF010000001">
    <property type="protein sequence ID" value="MBO0652982.1"/>
    <property type="molecule type" value="Genomic_DNA"/>
</dbReference>
<reference evidence="2" key="1">
    <citation type="submission" date="2021-03" db="EMBL/GenBank/DDBJ databases">
        <title>Streptomyces strains.</title>
        <authorList>
            <person name="Lund M.B."/>
            <person name="Toerring T."/>
        </authorList>
    </citation>
    <scope>NUCLEOTIDE SEQUENCE</scope>
    <source>
        <strain evidence="2">JCM 4242</strain>
    </source>
</reference>
<dbReference type="RefSeq" id="WP_207246989.1">
    <property type="nucleotide sequence ID" value="NZ_JAFMOF010000001.1"/>
</dbReference>
<evidence type="ECO:0000313" key="2">
    <source>
        <dbReference type="EMBL" id="MBO0652982.1"/>
    </source>
</evidence>
<gene>
    <name evidence="2" type="ORF">J1792_09310</name>
</gene>
<proteinExistence type="predicted"/>
<dbReference type="AlphaFoldDB" id="A0A939FKK4"/>
<evidence type="ECO:0000313" key="3">
    <source>
        <dbReference type="Proteomes" id="UP000664781"/>
    </source>
</evidence>
<feature type="region of interest" description="Disordered" evidence="1">
    <location>
        <begin position="104"/>
        <end position="144"/>
    </location>
</feature>
<evidence type="ECO:0000256" key="1">
    <source>
        <dbReference type="SAM" id="MobiDB-lite"/>
    </source>
</evidence>